<dbReference type="PANTHER" id="PTHR43798:SF33">
    <property type="entry name" value="HYDROLASE, PUTATIVE (AFU_ORTHOLOGUE AFUA_2G14860)-RELATED"/>
    <property type="match status" value="1"/>
</dbReference>
<dbReference type="InterPro" id="IPR029058">
    <property type="entry name" value="AB_hydrolase_fold"/>
</dbReference>
<keyword evidence="2" id="KW-0378">Hydrolase</keyword>
<dbReference type="SUPFAM" id="SSF53474">
    <property type="entry name" value="alpha/beta-Hydrolases"/>
    <property type="match status" value="1"/>
</dbReference>
<dbReference type="InterPro" id="IPR006311">
    <property type="entry name" value="TAT_signal"/>
</dbReference>
<sequence>MHGSGPSRRALVGGGWAAAALAVTGIGTGRAVADTAAGQDRMRVTRKDVPWEPVPVPKQMPVTEHRVPVVGGGNLWCWDTGGSGEAVILLHPHSGSGESWPYQQPVLARAGFRTIGYSRRGAYGSVAGNQADADTASGDLHTLADHLGLDRFHLVASAAGGAIAVDYALSHPDRLRSLTVSNSVMGISDPDYTQLSASLRPAPFNELPVEFRELGPSYRGGNPDGVAAWLEIHSRARRNDAYSQRYANKITWAALETIALPLQLITGDADLWTPPSVKRLIAQHLQDAKTHVIDEAGHNPQWEQPDAWNSVVLGFLRRH</sequence>
<dbReference type="GO" id="GO:0016787">
    <property type="term" value="F:hydrolase activity"/>
    <property type="evidence" value="ECO:0007669"/>
    <property type="project" value="UniProtKB-KW"/>
</dbReference>
<dbReference type="InterPro" id="IPR000073">
    <property type="entry name" value="AB_hydrolase_1"/>
</dbReference>
<dbReference type="PROSITE" id="PS51318">
    <property type="entry name" value="TAT"/>
    <property type="match status" value="1"/>
</dbReference>
<evidence type="ECO:0000313" key="2">
    <source>
        <dbReference type="EMBL" id="MFC5810244.1"/>
    </source>
</evidence>
<protein>
    <submittedName>
        <fullName evidence="2">Alpha/beta fold hydrolase</fullName>
    </submittedName>
</protein>
<accession>A0ABW1BBF8</accession>
<dbReference type="RefSeq" id="WP_272171742.1">
    <property type="nucleotide sequence ID" value="NZ_JAQOSL010000036.1"/>
</dbReference>
<dbReference type="Pfam" id="PF12697">
    <property type="entry name" value="Abhydrolase_6"/>
    <property type="match status" value="1"/>
</dbReference>
<organism evidence="2 3">
    <name type="scientific">Streptomyces heilongjiangensis</name>
    <dbReference type="NCBI Taxonomy" id="945052"/>
    <lineage>
        <taxon>Bacteria</taxon>
        <taxon>Bacillati</taxon>
        <taxon>Actinomycetota</taxon>
        <taxon>Actinomycetes</taxon>
        <taxon>Kitasatosporales</taxon>
        <taxon>Streptomycetaceae</taxon>
        <taxon>Streptomyces</taxon>
    </lineage>
</organism>
<evidence type="ECO:0000259" key="1">
    <source>
        <dbReference type="Pfam" id="PF12697"/>
    </source>
</evidence>
<gene>
    <name evidence="2" type="ORF">ACFQGO_22545</name>
</gene>
<reference evidence="3" key="1">
    <citation type="journal article" date="2019" name="Int. J. Syst. Evol. Microbiol.">
        <title>The Global Catalogue of Microorganisms (GCM) 10K type strain sequencing project: providing services to taxonomists for standard genome sequencing and annotation.</title>
        <authorList>
            <consortium name="The Broad Institute Genomics Platform"/>
            <consortium name="The Broad Institute Genome Sequencing Center for Infectious Disease"/>
            <person name="Wu L."/>
            <person name="Ma J."/>
        </authorList>
    </citation>
    <scope>NUCLEOTIDE SEQUENCE [LARGE SCALE GENOMIC DNA]</scope>
    <source>
        <strain evidence="3">JCM 9918</strain>
    </source>
</reference>
<name>A0ABW1BBF8_9ACTN</name>
<proteinExistence type="predicted"/>
<evidence type="ECO:0000313" key="3">
    <source>
        <dbReference type="Proteomes" id="UP001596112"/>
    </source>
</evidence>
<dbReference type="Gene3D" id="3.40.50.1820">
    <property type="entry name" value="alpha/beta hydrolase"/>
    <property type="match status" value="1"/>
</dbReference>
<keyword evidence="3" id="KW-1185">Reference proteome</keyword>
<feature type="domain" description="AB hydrolase-1" evidence="1">
    <location>
        <begin position="87"/>
        <end position="308"/>
    </location>
</feature>
<dbReference type="PANTHER" id="PTHR43798">
    <property type="entry name" value="MONOACYLGLYCEROL LIPASE"/>
    <property type="match status" value="1"/>
</dbReference>
<dbReference type="Proteomes" id="UP001596112">
    <property type="component" value="Unassembled WGS sequence"/>
</dbReference>
<dbReference type="EMBL" id="JBHSNZ010000015">
    <property type="protein sequence ID" value="MFC5810244.1"/>
    <property type="molecule type" value="Genomic_DNA"/>
</dbReference>
<comment type="caution">
    <text evidence="2">The sequence shown here is derived from an EMBL/GenBank/DDBJ whole genome shotgun (WGS) entry which is preliminary data.</text>
</comment>
<dbReference type="InterPro" id="IPR050266">
    <property type="entry name" value="AB_hydrolase_sf"/>
</dbReference>